<reference evidence="4 5" key="1">
    <citation type="submission" date="2013-03" db="EMBL/GenBank/DDBJ databases">
        <title>The Genome Sequence of Phialophora europaea CBS 101466.</title>
        <authorList>
            <consortium name="The Broad Institute Genomics Platform"/>
            <person name="Cuomo C."/>
            <person name="de Hoog S."/>
            <person name="Gorbushina A."/>
            <person name="Walker B."/>
            <person name="Young S.K."/>
            <person name="Zeng Q."/>
            <person name="Gargeya S."/>
            <person name="Fitzgerald M."/>
            <person name="Haas B."/>
            <person name="Abouelleil A."/>
            <person name="Allen A.W."/>
            <person name="Alvarado L."/>
            <person name="Arachchi H.M."/>
            <person name="Berlin A.M."/>
            <person name="Chapman S.B."/>
            <person name="Gainer-Dewar J."/>
            <person name="Goldberg J."/>
            <person name="Griggs A."/>
            <person name="Gujja S."/>
            <person name="Hansen M."/>
            <person name="Howarth C."/>
            <person name="Imamovic A."/>
            <person name="Ireland A."/>
            <person name="Larimer J."/>
            <person name="McCowan C."/>
            <person name="Murphy C."/>
            <person name="Pearson M."/>
            <person name="Poon T.W."/>
            <person name="Priest M."/>
            <person name="Roberts A."/>
            <person name="Saif S."/>
            <person name="Shea T."/>
            <person name="Sisk P."/>
            <person name="Sykes S."/>
            <person name="Wortman J."/>
            <person name="Nusbaum C."/>
            <person name="Birren B."/>
        </authorList>
    </citation>
    <scope>NUCLEOTIDE SEQUENCE [LARGE SCALE GENOMIC DNA]</scope>
    <source>
        <strain evidence="4 5">CBS 101466</strain>
    </source>
</reference>
<dbReference type="RefSeq" id="XP_008711854.1">
    <property type="nucleotide sequence ID" value="XM_008713632.1"/>
</dbReference>
<gene>
    <name evidence="4" type="ORF">HMPREF1541_01333</name>
</gene>
<dbReference type="EMBL" id="KB822711">
    <property type="protein sequence ID" value="ETN47142.1"/>
    <property type="molecule type" value="Genomic_DNA"/>
</dbReference>
<keyword evidence="3" id="KW-0560">Oxidoreductase</keyword>
<keyword evidence="2" id="KW-0274">FAD</keyword>
<name>W2SEM4_CYPE1</name>
<dbReference type="OrthoDB" id="2915840at2759"/>
<dbReference type="InterPro" id="IPR050346">
    <property type="entry name" value="FMO-like"/>
</dbReference>
<dbReference type="HOGENOM" id="CLU_019225_0_0_1"/>
<dbReference type="VEuPathDB" id="FungiDB:HMPREF1541_01333"/>
<organism evidence="4 5">
    <name type="scientific">Cyphellophora europaea (strain CBS 101466)</name>
    <name type="common">Phialophora europaea</name>
    <dbReference type="NCBI Taxonomy" id="1220924"/>
    <lineage>
        <taxon>Eukaryota</taxon>
        <taxon>Fungi</taxon>
        <taxon>Dikarya</taxon>
        <taxon>Ascomycota</taxon>
        <taxon>Pezizomycotina</taxon>
        <taxon>Eurotiomycetes</taxon>
        <taxon>Chaetothyriomycetidae</taxon>
        <taxon>Chaetothyriales</taxon>
        <taxon>Cyphellophoraceae</taxon>
        <taxon>Cyphellophora</taxon>
    </lineage>
</organism>
<dbReference type="AlphaFoldDB" id="W2SEM4"/>
<keyword evidence="5" id="KW-1185">Reference proteome</keyword>
<evidence type="ECO:0000256" key="3">
    <source>
        <dbReference type="ARBA" id="ARBA00023002"/>
    </source>
</evidence>
<evidence type="ECO:0000256" key="2">
    <source>
        <dbReference type="ARBA" id="ARBA00022827"/>
    </source>
</evidence>
<evidence type="ECO:0000313" key="5">
    <source>
        <dbReference type="Proteomes" id="UP000030752"/>
    </source>
</evidence>
<dbReference type="GeneID" id="19968672"/>
<evidence type="ECO:0008006" key="6">
    <source>
        <dbReference type="Google" id="ProtNLM"/>
    </source>
</evidence>
<dbReference type="GO" id="GO:0016491">
    <property type="term" value="F:oxidoreductase activity"/>
    <property type="evidence" value="ECO:0007669"/>
    <property type="project" value="UniProtKB-KW"/>
</dbReference>
<accession>W2SEM4</accession>
<evidence type="ECO:0000256" key="1">
    <source>
        <dbReference type="ARBA" id="ARBA00022630"/>
    </source>
</evidence>
<dbReference type="eggNOG" id="KOG1399">
    <property type="taxonomic scope" value="Eukaryota"/>
</dbReference>
<proteinExistence type="predicted"/>
<dbReference type="InterPro" id="IPR036188">
    <property type="entry name" value="FAD/NAD-bd_sf"/>
</dbReference>
<sequence>MTWFSPCPWGHEDGFSWSRRLLQGTAIGRWMVKQFWGGLQQDVITLNGYDTHPETAKLKPWNDAFWIGSGLSIHNYDTNVFEMVKKGQIRVHVADVDHLTEQSVHLDNGEVFPAEVIVTATGWKKEPSIKFVNFGSAGIGLPHSPSAQQQLATEADSELLSRFPILATQPTLNFKPPNDPFRLYRFMVPPTRISDRNIAFAGMVSSVSTSICATAQALWISAFFDGKLDRLVRTDEEVTKEVMLHTSWGKWCQPTGYGASLPDFVFDAIPYTDLMLRDLGLKVNRKPSWWKEITEPYGPEDYVGLVSEWSASHRR</sequence>
<evidence type="ECO:0000313" key="4">
    <source>
        <dbReference type="EMBL" id="ETN47142.1"/>
    </source>
</evidence>
<dbReference type="PANTHER" id="PTHR23023">
    <property type="entry name" value="DIMETHYLANILINE MONOOXYGENASE"/>
    <property type="match status" value="1"/>
</dbReference>
<dbReference type="SUPFAM" id="SSF51905">
    <property type="entry name" value="FAD/NAD(P)-binding domain"/>
    <property type="match status" value="1"/>
</dbReference>
<keyword evidence="1" id="KW-0285">Flavoprotein</keyword>
<protein>
    <recommendedName>
        <fullName evidence="6">L-ornithine N(5)-oxygenase</fullName>
    </recommendedName>
</protein>
<dbReference type="Proteomes" id="UP000030752">
    <property type="component" value="Unassembled WGS sequence"/>
</dbReference>
<dbReference type="InParanoid" id="W2SEM4"/>